<name>A0A4C2AAN1_EUMVA</name>
<evidence type="ECO:0000313" key="3">
    <source>
        <dbReference type="Proteomes" id="UP000299102"/>
    </source>
</evidence>
<protein>
    <submittedName>
        <fullName evidence="2">Uncharacterized protein</fullName>
    </submittedName>
</protein>
<organism evidence="2 3">
    <name type="scientific">Eumeta variegata</name>
    <name type="common">Bagworm moth</name>
    <name type="synonym">Eumeta japonica</name>
    <dbReference type="NCBI Taxonomy" id="151549"/>
    <lineage>
        <taxon>Eukaryota</taxon>
        <taxon>Metazoa</taxon>
        <taxon>Ecdysozoa</taxon>
        <taxon>Arthropoda</taxon>
        <taxon>Hexapoda</taxon>
        <taxon>Insecta</taxon>
        <taxon>Pterygota</taxon>
        <taxon>Neoptera</taxon>
        <taxon>Endopterygota</taxon>
        <taxon>Lepidoptera</taxon>
        <taxon>Glossata</taxon>
        <taxon>Ditrysia</taxon>
        <taxon>Tineoidea</taxon>
        <taxon>Psychidae</taxon>
        <taxon>Oiketicinae</taxon>
        <taxon>Eumeta</taxon>
    </lineage>
</organism>
<proteinExistence type="predicted"/>
<accession>A0A4C2AAN1</accession>
<dbReference type="OrthoDB" id="411823at2759"/>
<dbReference type="EMBL" id="BGZK01002725">
    <property type="protein sequence ID" value="GBP96045.1"/>
    <property type="molecule type" value="Genomic_DNA"/>
</dbReference>
<gene>
    <name evidence="2" type="ORF">EVAR_63144_1</name>
</gene>
<comment type="caution">
    <text evidence="2">The sequence shown here is derived from an EMBL/GenBank/DDBJ whole genome shotgun (WGS) entry which is preliminary data.</text>
</comment>
<dbReference type="AlphaFoldDB" id="A0A4C2AAN1"/>
<evidence type="ECO:0000313" key="2">
    <source>
        <dbReference type="EMBL" id="GBP96045.1"/>
    </source>
</evidence>
<sequence length="167" mass="18572">MWGTLLSTGSSRGPCISATCLTLRTCPRPALTEWRDGEETWYSTLQLDLFYTVFQEMVTLQRAIRRVKNGKDGLINIFSNSRSSLERSLRKAGLCACSGLERMPEPRVTSSPGGRPHQEDGSGLQSVFAVASEKVIRAVSLEEWQQRYAEGSTGEITKCFFSQVEQA</sequence>
<evidence type="ECO:0000256" key="1">
    <source>
        <dbReference type="SAM" id="MobiDB-lite"/>
    </source>
</evidence>
<keyword evidence="3" id="KW-1185">Reference proteome</keyword>
<reference evidence="2 3" key="1">
    <citation type="journal article" date="2019" name="Commun. Biol.">
        <title>The bagworm genome reveals a unique fibroin gene that provides high tensile strength.</title>
        <authorList>
            <person name="Kono N."/>
            <person name="Nakamura H."/>
            <person name="Ohtoshi R."/>
            <person name="Tomita M."/>
            <person name="Numata K."/>
            <person name="Arakawa K."/>
        </authorList>
    </citation>
    <scope>NUCLEOTIDE SEQUENCE [LARGE SCALE GENOMIC DNA]</scope>
</reference>
<feature type="region of interest" description="Disordered" evidence="1">
    <location>
        <begin position="103"/>
        <end position="122"/>
    </location>
</feature>
<dbReference type="Proteomes" id="UP000299102">
    <property type="component" value="Unassembled WGS sequence"/>
</dbReference>